<feature type="region of interest" description="Disordered" evidence="1">
    <location>
        <begin position="1"/>
        <end position="41"/>
    </location>
</feature>
<dbReference type="Proteomes" id="UP000770661">
    <property type="component" value="Unassembled WGS sequence"/>
</dbReference>
<keyword evidence="3" id="KW-1185">Reference proteome</keyword>
<dbReference type="AlphaFoldDB" id="A0A8J8WA34"/>
<gene>
    <name evidence="2" type="ORF">GWK47_027391</name>
</gene>
<proteinExistence type="predicted"/>
<evidence type="ECO:0000313" key="2">
    <source>
        <dbReference type="EMBL" id="KAG0693742.1"/>
    </source>
</evidence>
<evidence type="ECO:0000313" key="3">
    <source>
        <dbReference type="Proteomes" id="UP000770661"/>
    </source>
</evidence>
<organism evidence="2 3">
    <name type="scientific">Chionoecetes opilio</name>
    <name type="common">Atlantic snow crab</name>
    <name type="synonym">Cancer opilio</name>
    <dbReference type="NCBI Taxonomy" id="41210"/>
    <lineage>
        <taxon>Eukaryota</taxon>
        <taxon>Metazoa</taxon>
        <taxon>Ecdysozoa</taxon>
        <taxon>Arthropoda</taxon>
        <taxon>Crustacea</taxon>
        <taxon>Multicrustacea</taxon>
        <taxon>Malacostraca</taxon>
        <taxon>Eumalacostraca</taxon>
        <taxon>Eucarida</taxon>
        <taxon>Decapoda</taxon>
        <taxon>Pleocyemata</taxon>
        <taxon>Brachyura</taxon>
        <taxon>Eubrachyura</taxon>
        <taxon>Majoidea</taxon>
        <taxon>Majidae</taxon>
        <taxon>Chionoecetes</taxon>
    </lineage>
</organism>
<evidence type="ECO:0000256" key="1">
    <source>
        <dbReference type="SAM" id="MobiDB-lite"/>
    </source>
</evidence>
<sequence length="165" mass="18681">MPNEPTEVQATRDPFQETFNLGTTSSRSEKVTRSTPTRPRLNKFLGRRMEKNHSTGRSSRARSCMSHCEQLCFKITKESGRGLLKLKSSQKKQQHASFSMHFMQQNWVQSVIITAKDTDVMVLVWACATRSHPTCSRSAGRRIRTRFSGYPPPLSGHCEASAVIH</sequence>
<dbReference type="OrthoDB" id="5949854at2759"/>
<name>A0A8J8WA34_CHIOP</name>
<reference evidence="2" key="1">
    <citation type="submission" date="2020-07" db="EMBL/GenBank/DDBJ databases">
        <title>The High-quality genome of the commercially important snow crab, Chionoecetes opilio.</title>
        <authorList>
            <person name="Jeong J.-H."/>
            <person name="Ryu S."/>
        </authorList>
    </citation>
    <scope>NUCLEOTIDE SEQUENCE</scope>
    <source>
        <strain evidence="2">MADBK_172401_WGS</strain>
        <tissue evidence="2">Digestive gland</tissue>
    </source>
</reference>
<accession>A0A8J8WA34</accession>
<protein>
    <submittedName>
        <fullName evidence="2">Uncharacterized protein</fullName>
    </submittedName>
</protein>
<comment type="caution">
    <text evidence="2">The sequence shown here is derived from an EMBL/GenBank/DDBJ whole genome shotgun (WGS) entry which is preliminary data.</text>
</comment>
<feature type="compositionally biased region" description="Polar residues" evidence="1">
    <location>
        <begin position="17"/>
        <end position="26"/>
    </location>
</feature>
<dbReference type="EMBL" id="JACEEZ010026262">
    <property type="protein sequence ID" value="KAG0693742.1"/>
    <property type="molecule type" value="Genomic_DNA"/>
</dbReference>